<reference evidence="1" key="1">
    <citation type="submission" date="2023-07" db="EMBL/GenBank/DDBJ databases">
        <title>Black Yeasts Isolated from many extreme environments.</title>
        <authorList>
            <person name="Coleine C."/>
            <person name="Stajich J.E."/>
            <person name="Selbmann L."/>
        </authorList>
    </citation>
    <scope>NUCLEOTIDE SEQUENCE</scope>
    <source>
        <strain evidence="1">CCFEE 5714</strain>
    </source>
</reference>
<evidence type="ECO:0000313" key="1">
    <source>
        <dbReference type="EMBL" id="KAK3707351.1"/>
    </source>
</evidence>
<sequence length="158" mass="17950">MYQTINHVLEEAAHGAAAPLLWLTTERYEEAPKKKERKANLGQEPPISVNRTSPFIGWKVEHVAKWLQEKPETVDLDSHHFAILDMKATEGSVVVCKIGDEDLQGDSLSFVRKSARHMASFLNGMEPYTWEEQFEGVRGRKRHVEIDYGDGGKSTRTE</sequence>
<proteinExistence type="predicted"/>
<organism evidence="1 2">
    <name type="scientific">Vermiconidia calcicola</name>
    <dbReference type="NCBI Taxonomy" id="1690605"/>
    <lineage>
        <taxon>Eukaryota</taxon>
        <taxon>Fungi</taxon>
        <taxon>Dikarya</taxon>
        <taxon>Ascomycota</taxon>
        <taxon>Pezizomycotina</taxon>
        <taxon>Dothideomycetes</taxon>
        <taxon>Dothideomycetidae</taxon>
        <taxon>Mycosphaerellales</taxon>
        <taxon>Extremaceae</taxon>
        <taxon>Vermiconidia</taxon>
    </lineage>
</organism>
<dbReference type="Proteomes" id="UP001281147">
    <property type="component" value="Unassembled WGS sequence"/>
</dbReference>
<protein>
    <submittedName>
        <fullName evidence="1">Uncharacterized protein</fullName>
    </submittedName>
</protein>
<evidence type="ECO:0000313" key="2">
    <source>
        <dbReference type="Proteomes" id="UP001281147"/>
    </source>
</evidence>
<comment type="caution">
    <text evidence="1">The sequence shown here is derived from an EMBL/GenBank/DDBJ whole genome shotgun (WGS) entry which is preliminary data.</text>
</comment>
<keyword evidence="2" id="KW-1185">Reference proteome</keyword>
<accession>A0ACC3N074</accession>
<gene>
    <name evidence="1" type="ORF">LTR37_012195</name>
</gene>
<name>A0ACC3N074_9PEZI</name>
<dbReference type="EMBL" id="JAUTXU010000111">
    <property type="protein sequence ID" value="KAK3707351.1"/>
    <property type="molecule type" value="Genomic_DNA"/>
</dbReference>